<dbReference type="InterPro" id="IPR011075">
    <property type="entry name" value="TetR_C"/>
</dbReference>
<keyword evidence="7" id="KW-1185">Reference proteome</keyword>
<feature type="domain" description="HTH tetR-type" evidence="5">
    <location>
        <begin position="5"/>
        <end position="65"/>
    </location>
</feature>
<dbReference type="InterPro" id="IPR036271">
    <property type="entry name" value="Tet_transcr_reg_TetR-rel_C_sf"/>
</dbReference>
<evidence type="ECO:0000256" key="1">
    <source>
        <dbReference type="ARBA" id="ARBA00023015"/>
    </source>
</evidence>
<dbReference type="Pfam" id="PF00440">
    <property type="entry name" value="TetR_N"/>
    <property type="match status" value="1"/>
</dbReference>
<name>A0A1G7JKY1_PSEOR</name>
<dbReference type="GO" id="GO:0003677">
    <property type="term" value="F:DNA binding"/>
    <property type="evidence" value="ECO:0007669"/>
    <property type="project" value="UniProtKB-UniRule"/>
</dbReference>
<dbReference type="STRING" id="366584.SAMN05216377_10484"/>
<evidence type="ECO:0000256" key="4">
    <source>
        <dbReference type="PROSITE-ProRule" id="PRU00335"/>
    </source>
</evidence>
<dbReference type="EMBL" id="FNBE01000004">
    <property type="protein sequence ID" value="SDF25546.1"/>
    <property type="molecule type" value="Genomic_DNA"/>
</dbReference>
<evidence type="ECO:0000256" key="2">
    <source>
        <dbReference type="ARBA" id="ARBA00023125"/>
    </source>
</evidence>
<dbReference type="OrthoDB" id="4214267at2"/>
<dbReference type="Pfam" id="PF16925">
    <property type="entry name" value="TetR_C_13"/>
    <property type="match status" value="1"/>
</dbReference>
<dbReference type="PANTHER" id="PTHR47506:SF1">
    <property type="entry name" value="HTH-TYPE TRANSCRIPTIONAL REGULATOR YJDC"/>
    <property type="match status" value="1"/>
</dbReference>
<evidence type="ECO:0000256" key="3">
    <source>
        <dbReference type="ARBA" id="ARBA00023163"/>
    </source>
</evidence>
<dbReference type="PRINTS" id="PR00455">
    <property type="entry name" value="HTHTETR"/>
</dbReference>
<dbReference type="InterPro" id="IPR009057">
    <property type="entry name" value="Homeodomain-like_sf"/>
</dbReference>
<dbReference type="AlphaFoldDB" id="A0A1G7JKY1"/>
<dbReference type="Gene3D" id="1.10.357.10">
    <property type="entry name" value="Tetracycline Repressor, domain 2"/>
    <property type="match status" value="1"/>
</dbReference>
<evidence type="ECO:0000313" key="6">
    <source>
        <dbReference type="EMBL" id="SDF25546.1"/>
    </source>
</evidence>
<reference evidence="6 7" key="1">
    <citation type="submission" date="2016-10" db="EMBL/GenBank/DDBJ databases">
        <authorList>
            <person name="de Groot N.N."/>
        </authorList>
    </citation>
    <scope>NUCLEOTIDE SEQUENCE [LARGE SCALE GENOMIC DNA]</scope>
    <source>
        <strain evidence="6 7">CGMCC 4.3143</strain>
    </source>
</reference>
<sequence length="181" mass="19353">MSVLTPARERLLTTASALFYADGIRAVGVDRVIGAAQVTRATFYRHFPSKDDLIVAYLGAVDRAVRAVADTAPEGAARLRAVVGGMGEQLCTDGFRGCAFLNAAAEFPDRDSPVHRAVAAHRAWLSELFVRELRVVGHPDPQAGAAHLMMLRDGAMVAGYLGDPAVARETLRRGLEEILAA</sequence>
<accession>A0A1G7JKY1</accession>
<organism evidence="6 7">
    <name type="scientific">Pseudonocardia oroxyli</name>
    <dbReference type="NCBI Taxonomy" id="366584"/>
    <lineage>
        <taxon>Bacteria</taxon>
        <taxon>Bacillati</taxon>
        <taxon>Actinomycetota</taxon>
        <taxon>Actinomycetes</taxon>
        <taxon>Pseudonocardiales</taxon>
        <taxon>Pseudonocardiaceae</taxon>
        <taxon>Pseudonocardia</taxon>
    </lineage>
</organism>
<evidence type="ECO:0000313" key="7">
    <source>
        <dbReference type="Proteomes" id="UP000198967"/>
    </source>
</evidence>
<dbReference type="InterPro" id="IPR001647">
    <property type="entry name" value="HTH_TetR"/>
</dbReference>
<dbReference type="Proteomes" id="UP000198967">
    <property type="component" value="Unassembled WGS sequence"/>
</dbReference>
<dbReference type="SUPFAM" id="SSF46689">
    <property type="entry name" value="Homeodomain-like"/>
    <property type="match status" value="1"/>
</dbReference>
<feature type="DNA-binding region" description="H-T-H motif" evidence="4">
    <location>
        <begin position="28"/>
        <end position="47"/>
    </location>
</feature>
<dbReference type="RefSeq" id="WP_093078783.1">
    <property type="nucleotide sequence ID" value="NZ_FNBE01000004.1"/>
</dbReference>
<keyword evidence="2 4" id="KW-0238">DNA-binding</keyword>
<gene>
    <name evidence="6" type="ORF">SAMN05216377_10484</name>
</gene>
<proteinExistence type="predicted"/>
<keyword evidence="1" id="KW-0805">Transcription regulation</keyword>
<dbReference type="PROSITE" id="PS50977">
    <property type="entry name" value="HTH_TETR_2"/>
    <property type="match status" value="1"/>
</dbReference>
<dbReference type="PANTHER" id="PTHR47506">
    <property type="entry name" value="TRANSCRIPTIONAL REGULATORY PROTEIN"/>
    <property type="match status" value="1"/>
</dbReference>
<protein>
    <submittedName>
        <fullName evidence="6">Transcriptional regulator, TetR family</fullName>
    </submittedName>
</protein>
<keyword evidence="3" id="KW-0804">Transcription</keyword>
<evidence type="ECO:0000259" key="5">
    <source>
        <dbReference type="PROSITE" id="PS50977"/>
    </source>
</evidence>
<dbReference type="SUPFAM" id="SSF48498">
    <property type="entry name" value="Tetracyclin repressor-like, C-terminal domain"/>
    <property type="match status" value="1"/>
</dbReference>